<dbReference type="Proteomes" id="UP000198976">
    <property type="component" value="Chromosome I"/>
</dbReference>
<evidence type="ECO:0000313" key="2">
    <source>
        <dbReference type="Proteomes" id="UP000198976"/>
    </source>
</evidence>
<reference evidence="1 2" key="1">
    <citation type="submission" date="2016-10" db="EMBL/GenBank/DDBJ databases">
        <authorList>
            <person name="Varghese N."/>
            <person name="Submissions S."/>
        </authorList>
    </citation>
    <scope>NUCLEOTIDE SEQUENCE [LARGE SCALE GENOMIC DNA]</scope>
    <source>
        <strain evidence="1 2">DSM 9169</strain>
    </source>
</reference>
<accession>A0ABY0VCU9</accession>
<sequence length="204" mass="22666">MSMREMRTKLAELAAYQNGMFTAAQATCLGATGNRLARGVRLGRLERIASGVYKFAGTPPIVYEDTYAAWLAAIPAVEAWKRENTLYPNEAVVAAQSALELHGLTYYAYPKTCLVTTHRHRTRARHIYYRQRNIAHLNIERIDGMPVMTLEDALADMYSLVPDADNLGTAIDMLAEMGKATAPALLRQAFARHPRTTLPKGLDL</sequence>
<evidence type="ECO:0000313" key="1">
    <source>
        <dbReference type="EMBL" id="SDU09074.1"/>
    </source>
</evidence>
<name>A0ABY0VCU9_9ACTO</name>
<keyword evidence="2" id="KW-1185">Reference proteome</keyword>
<organism evidence="1 2">
    <name type="scientific">Schaalia radingae</name>
    <dbReference type="NCBI Taxonomy" id="131110"/>
    <lineage>
        <taxon>Bacteria</taxon>
        <taxon>Bacillati</taxon>
        <taxon>Actinomycetota</taxon>
        <taxon>Actinomycetes</taxon>
        <taxon>Actinomycetales</taxon>
        <taxon>Actinomycetaceae</taxon>
        <taxon>Schaalia</taxon>
    </lineage>
</organism>
<dbReference type="RefSeq" id="WP_157886414.1">
    <property type="nucleotide sequence ID" value="NZ_LT629792.1"/>
</dbReference>
<gene>
    <name evidence="1" type="ORF">SAMN04489714_2102</name>
</gene>
<protein>
    <submittedName>
        <fullName evidence="1">Transcriptional regulator, AbiEi antitoxin, Type IV TA system</fullName>
    </submittedName>
</protein>
<proteinExistence type="predicted"/>
<dbReference type="EMBL" id="LT629792">
    <property type="protein sequence ID" value="SDU09074.1"/>
    <property type="molecule type" value="Genomic_DNA"/>
</dbReference>